<dbReference type="EMBL" id="SJPY01000002">
    <property type="protein sequence ID" value="TWU43849.1"/>
    <property type="molecule type" value="Genomic_DNA"/>
</dbReference>
<name>A0A5C6E9J2_9BACT</name>
<reference evidence="1 2" key="1">
    <citation type="submission" date="2019-02" db="EMBL/GenBank/DDBJ databases">
        <title>Deep-cultivation of Planctomycetes and their phenomic and genomic characterization uncovers novel biology.</title>
        <authorList>
            <person name="Wiegand S."/>
            <person name="Jogler M."/>
            <person name="Boedeker C."/>
            <person name="Pinto D."/>
            <person name="Vollmers J."/>
            <person name="Rivas-Marin E."/>
            <person name="Kohn T."/>
            <person name="Peeters S.H."/>
            <person name="Heuer A."/>
            <person name="Rast P."/>
            <person name="Oberbeckmann S."/>
            <person name="Bunk B."/>
            <person name="Jeske O."/>
            <person name="Meyerdierks A."/>
            <person name="Storesund J.E."/>
            <person name="Kallscheuer N."/>
            <person name="Luecker S."/>
            <person name="Lage O.M."/>
            <person name="Pohl T."/>
            <person name="Merkel B.J."/>
            <person name="Hornburger P."/>
            <person name="Mueller R.-W."/>
            <person name="Bruemmer F."/>
            <person name="Labrenz M."/>
            <person name="Spormann A.M."/>
            <person name="Op Den Camp H."/>
            <person name="Overmann J."/>
            <person name="Amann R."/>
            <person name="Jetten M.S.M."/>
            <person name="Mascher T."/>
            <person name="Medema M.H."/>
            <person name="Devos D.P."/>
            <person name="Kaster A.-K."/>
            <person name="Ovreas L."/>
            <person name="Rohde M."/>
            <person name="Galperin M.Y."/>
            <person name="Jogler C."/>
        </authorList>
    </citation>
    <scope>NUCLEOTIDE SEQUENCE [LARGE SCALE GENOMIC DNA]</scope>
    <source>
        <strain evidence="1 2">Q31b</strain>
    </source>
</reference>
<sequence>MQGIFQIKANDDRYHLTGMGHSDVELGQLHSFAVQLRLTLANQTRDLRLL</sequence>
<proteinExistence type="predicted"/>
<dbReference type="Proteomes" id="UP000315471">
    <property type="component" value="Unassembled WGS sequence"/>
</dbReference>
<dbReference type="AlphaFoldDB" id="A0A5C6E9J2"/>
<protein>
    <submittedName>
        <fullName evidence="1">Uncharacterized protein</fullName>
    </submittedName>
</protein>
<keyword evidence="2" id="KW-1185">Reference proteome</keyword>
<evidence type="ECO:0000313" key="1">
    <source>
        <dbReference type="EMBL" id="TWU43849.1"/>
    </source>
</evidence>
<comment type="caution">
    <text evidence="1">The sequence shown here is derived from an EMBL/GenBank/DDBJ whole genome shotgun (WGS) entry which is preliminary data.</text>
</comment>
<organism evidence="1 2">
    <name type="scientific">Novipirellula aureliae</name>
    <dbReference type="NCBI Taxonomy" id="2527966"/>
    <lineage>
        <taxon>Bacteria</taxon>
        <taxon>Pseudomonadati</taxon>
        <taxon>Planctomycetota</taxon>
        <taxon>Planctomycetia</taxon>
        <taxon>Pirellulales</taxon>
        <taxon>Pirellulaceae</taxon>
        <taxon>Novipirellula</taxon>
    </lineage>
</organism>
<gene>
    <name evidence="1" type="ORF">Q31b_13810</name>
</gene>
<evidence type="ECO:0000313" key="2">
    <source>
        <dbReference type="Proteomes" id="UP000315471"/>
    </source>
</evidence>
<accession>A0A5C6E9J2</accession>